<dbReference type="InterPro" id="IPR036890">
    <property type="entry name" value="HATPase_C_sf"/>
</dbReference>
<organism evidence="8 9">
    <name type="scientific">Kistimonas scapharcae</name>
    <dbReference type="NCBI Taxonomy" id="1036133"/>
    <lineage>
        <taxon>Bacteria</taxon>
        <taxon>Pseudomonadati</taxon>
        <taxon>Pseudomonadota</taxon>
        <taxon>Gammaproteobacteria</taxon>
        <taxon>Oceanospirillales</taxon>
        <taxon>Endozoicomonadaceae</taxon>
        <taxon>Kistimonas</taxon>
    </lineage>
</organism>
<proteinExistence type="predicted"/>
<name>A0ABP8V6Z5_9GAMM</name>
<keyword evidence="4" id="KW-0808">Transferase</keyword>
<dbReference type="InterPro" id="IPR005467">
    <property type="entry name" value="His_kinase_dom"/>
</dbReference>
<comment type="caution">
    <text evidence="8">The sequence shown here is derived from an EMBL/GenBank/DDBJ whole genome shotgun (WGS) entry which is preliminary data.</text>
</comment>
<dbReference type="PROSITE" id="PS50109">
    <property type="entry name" value="HIS_KIN"/>
    <property type="match status" value="1"/>
</dbReference>
<evidence type="ECO:0000313" key="8">
    <source>
        <dbReference type="EMBL" id="GAA4650717.1"/>
    </source>
</evidence>
<dbReference type="Proteomes" id="UP001500604">
    <property type="component" value="Unassembled WGS sequence"/>
</dbReference>
<evidence type="ECO:0000256" key="3">
    <source>
        <dbReference type="ARBA" id="ARBA00022553"/>
    </source>
</evidence>
<evidence type="ECO:0000259" key="7">
    <source>
        <dbReference type="PROSITE" id="PS50109"/>
    </source>
</evidence>
<evidence type="ECO:0000256" key="2">
    <source>
        <dbReference type="ARBA" id="ARBA00012438"/>
    </source>
</evidence>
<dbReference type="Gene3D" id="1.10.287.130">
    <property type="match status" value="1"/>
</dbReference>
<evidence type="ECO:0000256" key="1">
    <source>
        <dbReference type="ARBA" id="ARBA00000085"/>
    </source>
</evidence>
<reference evidence="9" key="1">
    <citation type="journal article" date="2019" name="Int. J. Syst. Evol. Microbiol.">
        <title>The Global Catalogue of Microorganisms (GCM) 10K type strain sequencing project: providing services to taxonomists for standard genome sequencing and annotation.</title>
        <authorList>
            <consortium name="The Broad Institute Genomics Platform"/>
            <consortium name="The Broad Institute Genome Sequencing Center for Infectious Disease"/>
            <person name="Wu L."/>
            <person name="Ma J."/>
        </authorList>
    </citation>
    <scope>NUCLEOTIDE SEQUENCE [LARGE SCALE GENOMIC DNA]</scope>
    <source>
        <strain evidence="9">JCM 17805</strain>
    </source>
</reference>
<dbReference type="PANTHER" id="PTHR43711:SF1">
    <property type="entry name" value="HISTIDINE KINASE 1"/>
    <property type="match status" value="1"/>
</dbReference>
<dbReference type="EC" id="2.7.13.3" evidence="2"/>
<protein>
    <recommendedName>
        <fullName evidence="2">histidine kinase</fullName>
        <ecNumber evidence="2">2.7.13.3</ecNumber>
    </recommendedName>
</protein>
<accession>A0ABP8V6Z5</accession>
<sequence length="252" mass="28285">MNRLALNYADQMNKELEEKNSHLEKANKIKSEFLAVVSHELRTPLTSIKGALGIAQKLSHQLPQETQNILDIAHKNSERLSHLVNDILDVEKLAEDKITFDITTINVDEFIKELTKNQSVYCTMHHSNIVFDGNATGVKINADKARLDQVITNLVSNAAKFSPENSDIIIRTQAKDKKLRIEVIDQGPGIPDDFKEKIFQRFSQADSSSTRSAQGAGLGLYICKKIITNLGGRINFENNKTKGSVFYIEFDL</sequence>
<dbReference type="InterPro" id="IPR003661">
    <property type="entry name" value="HisK_dim/P_dom"/>
</dbReference>
<dbReference type="SMART" id="SM00387">
    <property type="entry name" value="HATPase_c"/>
    <property type="match status" value="1"/>
</dbReference>
<dbReference type="Pfam" id="PF02518">
    <property type="entry name" value="HATPase_c"/>
    <property type="match status" value="1"/>
</dbReference>
<dbReference type="CDD" id="cd00082">
    <property type="entry name" value="HisKA"/>
    <property type="match status" value="1"/>
</dbReference>
<dbReference type="PANTHER" id="PTHR43711">
    <property type="entry name" value="TWO-COMPONENT HISTIDINE KINASE"/>
    <property type="match status" value="1"/>
</dbReference>
<gene>
    <name evidence="8" type="ORF">GCM10023116_30000</name>
</gene>
<feature type="domain" description="Histidine kinase" evidence="7">
    <location>
        <begin position="36"/>
        <end position="252"/>
    </location>
</feature>
<evidence type="ECO:0000256" key="5">
    <source>
        <dbReference type="ARBA" id="ARBA00022777"/>
    </source>
</evidence>
<dbReference type="SUPFAM" id="SSF47384">
    <property type="entry name" value="Homodimeric domain of signal transducing histidine kinase"/>
    <property type="match status" value="1"/>
</dbReference>
<keyword evidence="6" id="KW-0902">Two-component regulatory system</keyword>
<evidence type="ECO:0000256" key="6">
    <source>
        <dbReference type="ARBA" id="ARBA00023012"/>
    </source>
</evidence>
<dbReference type="SUPFAM" id="SSF55874">
    <property type="entry name" value="ATPase domain of HSP90 chaperone/DNA topoisomerase II/histidine kinase"/>
    <property type="match status" value="1"/>
</dbReference>
<dbReference type="PRINTS" id="PR00344">
    <property type="entry name" value="BCTRLSENSOR"/>
</dbReference>
<keyword evidence="9" id="KW-1185">Reference proteome</keyword>
<dbReference type="InterPro" id="IPR004358">
    <property type="entry name" value="Sig_transdc_His_kin-like_C"/>
</dbReference>
<evidence type="ECO:0000313" key="9">
    <source>
        <dbReference type="Proteomes" id="UP001500604"/>
    </source>
</evidence>
<dbReference type="EMBL" id="BAABFL010000415">
    <property type="protein sequence ID" value="GAA4650717.1"/>
    <property type="molecule type" value="Genomic_DNA"/>
</dbReference>
<evidence type="ECO:0000256" key="4">
    <source>
        <dbReference type="ARBA" id="ARBA00022679"/>
    </source>
</evidence>
<dbReference type="SMART" id="SM00388">
    <property type="entry name" value="HisKA"/>
    <property type="match status" value="1"/>
</dbReference>
<dbReference type="Gene3D" id="3.30.565.10">
    <property type="entry name" value="Histidine kinase-like ATPase, C-terminal domain"/>
    <property type="match status" value="1"/>
</dbReference>
<dbReference type="InterPro" id="IPR050736">
    <property type="entry name" value="Sensor_HK_Regulatory"/>
</dbReference>
<keyword evidence="5" id="KW-0418">Kinase</keyword>
<dbReference type="Pfam" id="PF00512">
    <property type="entry name" value="HisKA"/>
    <property type="match status" value="1"/>
</dbReference>
<comment type="catalytic activity">
    <reaction evidence="1">
        <text>ATP + protein L-histidine = ADP + protein N-phospho-L-histidine.</text>
        <dbReference type="EC" id="2.7.13.3"/>
    </reaction>
</comment>
<keyword evidence="3" id="KW-0597">Phosphoprotein</keyword>
<dbReference type="InterPro" id="IPR036097">
    <property type="entry name" value="HisK_dim/P_sf"/>
</dbReference>
<dbReference type="InterPro" id="IPR003594">
    <property type="entry name" value="HATPase_dom"/>
</dbReference>